<proteinExistence type="inferred from homology"/>
<evidence type="ECO:0000256" key="10">
    <source>
        <dbReference type="PIRNR" id="PIRNR001092"/>
    </source>
</evidence>
<dbReference type="GO" id="GO:0004560">
    <property type="term" value="F:alpha-L-fucosidase activity"/>
    <property type="evidence" value="ECO:0007669"/>
    <property type="project" value="UniProtKB-EC"/>
</dbReference>
<dbReference type="OrthoDB" id="6039950at2759"/>
<dbReference type="PANTHER" id="PTHR10030">
    <property type="entry name" value="ALPHA-L-FUCOSIDASE"/>
    <property type="match status" value="1"/>
</dbReference>
<evidence type="ECO:0000256" key="4">
    <source>
        <dbReference type="ARBA" id="ARBA00022729"/>
    </source>
</evidence>
<dbReference type="GO" id="GO:0016139">
    <property type="term" value="P:glycoside catabolic process"/>
    <property type="evidence" value="ECO:0007669"/>
    <property type="project" value="TreeGrafter"/>
</dbReference>
<feature type="compositionally biased region" description="Basic and acidic residues" evidence="11">
    <location>
        <begin position="472"/>
        <end position="482"/>
    </location>
</feature>
<dbReference type="Pfam" id="PF16757">
    <property type="entry name" value="Fucosidase_C"/>
    <property type="match status" value="1"/>
</dbReference>
<comment type="function">
    <text evidence="1">Alpha-L-fucosidase is responsible for hydrolyzing the alpha-1,6-linked fucose joined to the reducing-end N-acetylglucosamine of the carbohydrate moieties of glycoproteins.</text>
</comment>
<gene>
    <name evidence="14" type="ORF">ILUMI_21957</name>
</gene>
<keyword evidence="7 10" id="KW-0326">Glycosidase</keyword>
<evidence type="ECO:0000256" key="8">
    <source>
        <dbReference type="ARBA" id="ARBA00074133"/>
    </source>
</evidence>
<dbReference type="SMART" id="SM00812">
    <property type="entry name" value="Alpha_L_fucos"/>
    <property type="match status" value="1"/>
</dbReference>
<dbReference type="EMBL" id="VTPC01090213">
    <property type="protein sequence ID" value="KAF2884222.1"/>
    <property type="molecule type" value="Genomic_DNA"/>
</dbReference>
<dbReference type="PANTHER" id="PTHR10030:SF37">
    <property type="entry name" value="ALPHA-L-FUCOSIDASE-RELATED"/>
    <property type="match status" value="1"/>
</dbReference>
<dbReference type="PIRSF" id="PIRSF001092">
    <property type="entry name" value="Alpha-L-fucosidase"/>
    <property type="match status" value="1"/>
</dbReference>
<feature type="domain" description="Alpha-L-fucosidase C-terminal" evidence="13">
    <location>
        <begin position="396"/>
        <end position="469"/>
    </location>
</feature>
<dbReference type="InterPro" id="IPR000933">
    <property type="entry name" value="Glyco_hydro_29"/>
</dbReference>
<keyword evidence="4" id="KW-0732">Signal</keyword>
<evidence type="ECO:0000313" key="14">
    <source>
        <dbReference type="EMBL" id="KAF2884222.1"/>
    </source>
</evidence>
<dbReference type="EC" id="3.2.1.51" evidence="3"/>
<evidence type="ECO:0000259" key="12">
    <source>
        <dbReference type="Pfam" id="PF01120"/>
    </source>
</evidence>
<keyword evidence="15" id="KW-1185">Reference proteome</keyword>
<comment type="similarity">
    <text evidence="2 10">Belongs to the glycosyl hydrolase 29 family.</text>
</comment>
<dbReference type="AlphaFoldDB" id="A0A8K0CFA9"/>
<dbReference type="InterPro" id="IPR031919">
    <property type="entry name" value="Fucosidase_C"/>
</dbReference>
<dbReference type="Gene3D" id="3.20.20.80">
    <property type="entry name" value="Glycosidases"/>
    <property type="match status" value="1"/>
</dbReference>
<keyword evidence="5 10" id="KW-0378">Hydrolase</keyword>
<evidence type="ECO:0000256" key="6">
    <source>
        <dbReference type="ARBA" id="ARBA00023180"/>
    </source>
</evidence>
<dbReference type="InterPro" id="IPR057739">
    <property type="entry name" value="Glyco_hydro_29_N"/>
</dbReference>
<keyword evidence="6" id="KW-0325">Glycoprotein</keyword>
<dbReference type="Pfam" id="PF01120">
    <property type="entry name" value="Alpha_L_fucos"/>
    <property type="match status" value="1"/>
</dbReference>
<dbReference type="InterPro" id="IPR013780">
    <property type="entry name" value="Glyco_hydro_b"/>
</dbReference>
<dbReference type="PRINTS" id="PR00741">
    <property type="entry name" value="GLHYDRLASE29"/>
</dbReference>
<evidence type="ECO:0000256" key="7">
    <source>
        <dbReference type="ARBA" id="ARBA00023295"/>
    </source>
</evidence>
<dbReference type="Gene3D" id="2.60.40.1180">
    <property type="entry name" value="Golgi alpha-mannosidase II"/>
    <property type="match status" value="1"/>
</dbReference>
<evidence type="ECO:0000256" key="1">
    <source>
        <dbReference type="ARBA" id="ARBA00004071"/>
    </source>
</evidence>
<name>A0A8K0CFA9_IGNLU</name>
<comment type="caution">
    <text evidence="14">The sequence shown here is derived from an EMBL/GenBank/DDBJ whole genome shotgun (WGS) entry which is preliminary data.</text>
</comment>
<evidence type="ECO:0000313" key="15">
    <source>
        <dbReference type="Proteomes" id="UP000801492"/>
    </source>
</evidence>
<evidence type="ECO:0000256" key="3">
    <source>
        <dbReference type="ARBA" id="ARBA00012662"/>
    </source>
</evidence>
<dbReference type="SUPFAM" id="SSF51445">
    <property type="entry name" value="(Trans)glycosidases"/>
    <property type="match status" value="1"/>
</dbReference>
<dbReference type="GO" id="GO:0005764">
    <property type="term" value="C:lysosome"/>
    <property type="evidence" value="ECO:0007669"/>
    <property type="project" value="TreeGrafter"/>
</dbReference>
<feature type="region of interest" description="Disordered" evidence="11">
    <location>
        <begin position="470"/>
        <end position="502"/>
    </location>
</feature>
<dbReference type="GO" id="GO:0006004">
    <property type="term" value="P:fucose metabolic process"/>
    <property type="evidence" value="ECO:0007669"/>
    <property type="project" value="InterPro"/>
</dbReference>
<dbReference type="InterPro" id="IPR016286">
    <property type="entry name" value="FUC_metazoa-typ"/>
</dbReference>
<dbReference type="InterPro" id="IPR017853">
    <property type="entry name" value="GH"/>
</dbReference>
<evidence type="ECO:0000259" key="13">
    <source>
        <dbReference type="Pfam" id="PF16757"/>
    </source>
</evidence>
<evidence type="ECO:0000256" key="5">
    <source>
        <dbReference type="ARBA" id="ARBA00022801"/>
    </source>
</evidence>
<dbReference type="FunFam" id="3.20.20.80:FF:000027">
    <property type="entry name" value="Alpha-L-fucosidase"/>
    <property type="match status" value="1"/>
</dbReference>
<evidence type="ECO:0000256" key="2">
    <source>
        <dbReference type="ARBA" id="ARBA00007951"/>
    </source>
</evidence>
<protein>
    <recommendedName>
        <fullName evidence="8">Putative alpha-L-fucosidase</fullName>
        <ecNumber evidence="3">3.2.1.51</ecNumber>
    </recommendedName>
    <alternativeName>
        <fullName evidence="9">Alpha-L-fucoside fucohydrolase</fullName>
    </alternativeName>
</protein>
<dbReference type="Proteomes" id="UP000801492">
    <property type="component" value="Unassembled WGS sequence"/>
</dbReference>
<feature type="domain" description="Glycoside hydrolase family 29 N-terminal" evidence="12">
    <location>
        <begin position="43"/>
        <end position="385"/>
    </location>
</feature>
<accession>A0A8K0CFA9</accession>
<organism evidence="14 15">
    <name type="scientific">Ignelater luminosus</name>
    <name type="common">Cucubano</name>
    <name type="synonym">Pyrophorus luminosus</name>
    <dbReference type="NCBI Taxonomy" id="2038154"/>
    <lineage>
        <taxon>Eukaryota</taxon>
        <taxon>Metazoa</taxon>
        <taxon>Ecdysozoa</taxon>
        <taxon>Arthropoda</taxon>
        <taxon>Hexapoda</taxon>
        <taxon>Insecta</taxon>
        <taxon>Pterygota</taxon>
        <taxon>Neoptera</taxon>
        <taxon>Endopterygota</taxon>
        <taxon>Coleoptera</taxon>
        <taxon>Polyphaga</taxon>
        <taxon>Elateriformia</taxon>
        <taxon>Elateroidea</taxon>
        <taxon>Elateridae</taxon>
        <taxon>Agrypninae</taxon>
        <taxon>Pyrophorini</taxon>
        <taxon>Ignelater</taxon>
    </lineage>
</organism>
<evidence type="ECO:0000256" key="11">
    <source>
        <dbReference type="SAM" id="MobiDB-lite"/>
    </source>
</evidence>
<reference evidence="14" key="1">
    <citation type="submission" date="2019-08" db="EMBL/GenBank/DDBJ databases">
        <title>The genome of the North American firefly Photinus pyralis.</title>
        <authorList>
            <consortium name="Photinus pyralis genome working group"/>
            <person name="Fallon T.R."/>
            <person name="Sander Lower S.E."/>
            <person name="Weng J.-K."/>
        </authorList>
    </citation>
    <scope>NUCLEOTIDE SEQUENCE</scope>
    <source>
        <strain evidence="14">TRF0915ILg1</strain>
        <tissue evidence="14">Whole body</tissue>
    </source>
</reference>
<sequence length="502" mass="58592">MESRSALILPLLFYQYGDEHYRELEQNLGQNPERIIINLHYYRVYEPNWESLDARPLPQWYDDAKFGIFLHWGVYSVPSFGSEWFWQFWKGKFEWLSFCLDGRQDLVEFMQKNYPPGFTYQEFAKDFKAEFFDPNAWADLFKKSGAKYVVLTSKHHEGYTLWPSSYSFSWNAKDVGSHRDLVGDLANAVRKRTNLKFGLYHSFFEWFNPRWVADKESNFQNNTFAVNKVLPELIHIVNTYHPEIVWSDGEAEAPDTYWKSTEFLAWLYNESPVKDTVAVNDRWGEGTSCKHGGFYNCMDRFLPGELPSHKWENAMTIDKHSWGYRRNSQLKDYFTTHELLVTMARTISYGGNLLMNVGPTSDGRIMPIFEERLLDIGEWLSINGDGIYGTKPWTHQNETNTNVWYTAKGPAVYAIVSFWPDGNLLELKMVRHLFEDEATVTLLGNSGQLKWEKSGDSVKFYFPDKATVKSQKHGELKDEVGKQRHNGNSRKAEKEVLLSTQT</sequence>
<evidence type="ECO:0000256" key="9">
    <source>
        <dbReference type="ARBA" id="ARBA00081661"/>
    </source>
</evidence>